<keyword evidence="6" id="KW-0509">mRNA transport</keyword>
<gene>
    <name evidence="11" type="ORF">BLNAU_2723</name>
</gene>
<evidence type="ECO:0000256" key="1">
    <source>
        <dbReference type="ARBA" id="ARBA00004567"/>
    </source>
</evidence>
<comment type="caution">
    <text evidence="11">The sequence shown here is derived from an EMBL/GenBank/DDBJ whole genome shotgun (WGS) entry which is preliminary data.</text>
</comment>
<sequence length="302" mass="33722">MAHEIQIDEAVLTISMDYFCKKILSGTSSGKVILQYLNPDGTIAETQNIYSHKAPIYGIDWAHPSFGDMFVSGDSQGILRGWTKLPNQTDYSLSFEQTLNSPITSLKFCPNEYGCSFAISQSSGQVTVYTKKDPNSNFLAEQPYLAHNGGCTSVSWCPAIPPTSLLAPGIDSYNPKRLATGGCDKCVCVWRHNGHLWECEHRLEHHTHWVRDVEWAPSFGMPGLRLASSSEDKSIVISTALFANLKQWQTQKIMFEEIPWSVKWSETGTILAVSLSTDKVHLLQEGVDGSWSLLKEIDREME</sequence>
<dbReference type="SUPFAM" id="SSF50978">
    <property type="entry name" value="WD40 repeat-like"/>
    <property type="match status" value="1"/>
</dbReference>
<keyword evidence="10" id="KW-0539">Nucleus</keyword>
<dbReference type="EMBL" id="JARBJD010000011">
    <property type="protein sequence ID" value="KAK2962480.1"/>
    <property type="molecule type" value="Genomic_DNA"/>
</dbReference>
<evidence type="ECO:0000256" key="8">
    <source>
        <dbReference type="ARBA" id="ARBA00023010"/>
    </source>
</evidence>
<dbReference type="InterPro" id="IPR037363">
    <property type="entry name" value="Sec13/Seh1_fam"/>
</dbReference>
<organism evidence="11 12">
    <name type="scientific">Blattamonas nauphoetae</name>
    <dbReference type="NCBI Taxonomy" id="2049346"/>
    <lineage>
        <taxon>Eukaryota</taxon>
        <taxon>Metamonada</taxon>
        <taxon>Preaxostyla</taxon>
        <taxon>Oxymonadida</taxon>
        <taxon>Blattamonas</taxon>
    </lineage>
</organism>
<dbReference type="Proteomes" id="UP001281761">
    <property type="component" value="Unassembled WGS sequence"/>
</dbReference>
<keyword evidence="5" id="KW-0677">Repeat</keyword>
<keyword evidence="9" id="KW-0906">Nuclear pore complex</keyword>
<evidence type="ECO:0000256" key="4">
    <source>
        <dbReference type="ARBA" id="ARBA00022574"/>
    </source>
</evidence>
<keyword evidence="3" id="KW-0813">Transport</keyword>
<dbReference type="Pfam" id="PF00400">
    <property type="entry name" value="WD40"/>
    <property type="match status" value="1"/>
</dbReference>
<dbReference type="Gene3D" id="2.130.10.10">
    <property type="entry name" value="YVTN repeat-like/Quinoprotein amine dehydrogenase"/>
    <property type="match status" value="1"/>
</dbReference>
<evidence type="ECO:0000313" key="12">
    <source>
        <dbReference type="Proteomes" id="UP001281761"/>
    </source>
</evidence>
<keyword evidence="4" id="KW-0853">WD repeat</keyword>
<evidence type="ECO:0000313" key="11">
    <source>
        <dbReference type="EMBL" id="KAK2962480.1"/>
    </source>
</evidence>
<comment type="similarity">
    <text evidence="2">Belongs to the WD repeat SEC13 family.</text>
</comment>
<proteinExistence type="inferred from homology"/>
<keyword evidence="7" id="KW-0653">Protein transport</keyword>
<keyword evidence="12" id="KW-1185">Reference proteome</keyword>
<dbReference type="SMART" id="SM00320">
    <property type="entry name" value="WD40"/>
    <property type="match status" value="4"/>
</dbReference>
<dbReference type="InterPro" id="IPR001680">
    <property type="entry name" value="WD40_rpt"/>
</dbReference>
<name>A0ABQ9YFP0_9EUKA</name>
<evidence type="ECO:0000256" key="9">
    <source>
        <dbReference type="ARBA" id="ARBA00023132"/>
    </source>
</evidence>
<evidence type="ECO:0000256" key="7">
    <source>
        <dbReference type="ARBA" id="ARBA00022927"/>
    </source>
</evidence>
<keyword evidence="8" id="KW-0811">Translocation</keyword>
<evidence type="ECO:0000256" key="10">
    <source>
        <dbReference type="ARBA" id="ARBA00023242"/>
    </source>
</evidence>
<dbReference type="PANTHER" id="PTHR11024:SF2">
    <property type="entry name" value="PROTEIN SEC13 HOMOLOG"/>
    <property type="match status" value="1"/>
</dbReference>
<evidence type="ECO:0000256" key="3">
    <source>
        <dbReference type="ARBA" id="ARBA00022448"/>
    </source>
</evidence>
<reference evidence="11 12" key="1">
    <citation type="journal article" date="2022" name="bioRxiv">
        <title>Genomics of Preaxostyla Flagellates Illuminates Evolutionary Transitions and the Path Towards Mitochondrial Loss.</title>
        <authorList>
            <person name="Novak L.V.F."/>
            <person name="Treitli S.C."/>
            <person name="Pyrih J."/>
            <person name="Halakuc P."/>
            <person name="Pipaliya S.V."/>
            <person name="Vacek V."/>
            <person name="Brzon O."/>
            <person name="Soukal P."/>
            <person name="Eme L."/>
            <person name="Dacks J.B."/>
            <person name="Karnkowska A."/>
            <person name="Elias M."/>
            <person name="Hampl V."/>
        </authorList>
    </citation>
    <scope>NUCLEOTIDE SEQUENCE [LARGE SCALE GENOMIC DNA]</scope>
    <source>
        <strain evidence="11">NAU3</strain>
        <tissue evidence="11">Gut</tissue>
    </source>
</reference>
<dbReference type="InterPro" id="IPR036322">
    <property type="entry name" value="WD40_repeat_dom_sf"/>
</dbReference>
<evidence type="ECO:0000256" key="5">
    <source>
        <dbReference type="ARBA" id="ARBA00022737"/>
    </source>
</evidence>
<evidence type="ECO:0000256" key="2">
    <source>
        <dbReference type="ARBA" id="ARBA00010102"/>
    </source>
</evidence>
<dbReference type="InterPro" id="IPR015943">
    <property type="entry name" value="WD40/YVTN_repeat-like_dom_sf"/>
</dbReference>
<dbReference type="PANTHER" id="PTHR11024">
    <property type="entry name" value="NUCLEAR PORE COMPLEX PROTEIN SEC13 / SEH1 FAMILY MEMBER"/>
    <property type="match status" value="1"/>
</dbReference>
<protein>
    <submittedName>
        <fullName evidence="11">Uncharacterized protein</fullName>
    </submittedName>
</protein>
<evidence type="ECO:0000256" key="6">
    <source>
        <dbReference type="ARBA" id="ARBA00022816"/>
    </source>
</evidence>
<comment type="subcellular location">
    <subcellularLocation>
        <location evidence="1">Nucleus</location>
        <location evidence="1">Nuclear pore complex</location>
    </subcellularLocation>
</comment>
<accession>A0ABQ9YFP0</accession>